<keyword evidence="1" id="KW-0472">Membrane</keyword>
<keyword evidence="3" id="KW-1185">Reference proteome</keyword>
<comment type="caution">
    <text evidence="2">The sequence shown here is derived from an EMBL/GenBank/DDBJ whole genome shotgun (WGS) entry which is preliminary data.</text>
</comment>
<protein>
    <recommendedName>
        <fullName evidence="4">FeoB-associated Cys-rich membrane protein</fullName>
    </recommendedName>
</protein>
<sequence length="74" mass="7393">MEIITAFLTTAILALAIGWLTVRGFYREAQNLKKGTCDCASGGCGGTGGCGGCSGNCGCSSAEAAMEPALKKTP</sequence>
<keyword evidence="1" id="KW-0812">Transmembrane</keyword>
<proteinExistence type="predicted"/>
<dbReference type="EMBL" id="WXEX01000012">
    <property type="protein sequence ID" value="MZP44075.1"/>
    <property type="molecule type" value="Genomic_DNA"/>
</dbReference>
<reference evidence="2 3" key="1">
    <citation type="submission" date="2020-01" db="EMBL/GenBank/DDBJ databases">
        <title>Whole genome sequence of Heliobacterium gestii DSM 11169.</title>
        <authorList>
            <person name="Kyndt J.A."/>
            <person name="Meyer T.E."/>
        </authorList>
    </citation>
    <scope>NUCLEOTIDE SEQUENCE [LARGE SCALE GENOMIC DNA]</scope>
    <source>
        <strain evidence="2 3">DSM 11169</strain>
    </source>
</reference>
<evidence type="ECO:0000256" key="1">
    <source>
        <dbReference type="SAM" id="Phobius"/>
    </source>
</evidence>
<evidence type="ECO:0008006" key="4">
    <source>
        <dbReference type="Google" id="ProtNLM"/>
    </source>
</evidence>
<accession>A0A845LI36</accession>
<dbReference type="AlphaFoldDB" id="A0A845LI36"/>
<organism evidence="2 3">
    <name type="scientific">Heliomicrobium gestii</name>
    <name type="common">Heliobacterium gestii</name>
    <dbReference type="NCBI Taxonomy" id="2699"/>
    <lineage>
        <taxon>Bacteria</taxon>
        <taxon>Bacillati</taxon>
        <taxon>Bacillota</taxon>
        <taxon>Clostridia</taxon>
        <taxon>Eubacteriales</taxon>
        <taxon>Heliobacteriaceae</taxon>
        <taxon>Heliomicrobium</taxon>
    </lineage>
</organism>
<gene>
    <name evidence="2" type="ORF">GTO89_13635</name>
</gene>
<evidence type="ECO:0000313" key="3">
    <source>
        <dbReference type="Proteomes" id="UP000471031"/>
    </source>
</evidence>
<dbReference type="RefSeq" id="WP_161262643.1">
    <property type="nucleotide sequence ID" value="NZ_JAFBDC010000011.1"/>
</dbReference>
<dbReference type="Proteomes" id="UP000471031">
    <property type="component" value="Unassembled WGS sequence"/>
</dbReference>
<evidence type="ECO:0000313" key="2">
    <source>
        <dbReference type="EMBL" id="MZP44075.1"/>
    </source>
</evidence>
<feature type="transmembrane region" description="Helical" evidence="1">
    <location>
        <begin position="6"/>
        <end position="26"/>
    </location>
</feature>
<keyword evidence="1" id="KW-1133">Transmembrane helix</keyword>
<name>A0A845LI36_HELGE</name>